<gene>
    <name evidence="1" type="ORF">PoB_000929600</name>
</gene>
<proteinExistence type="predicted"/>
<dbReference type="Proteomes" id="UP000735302">
    <property type="component" value="Unassembled WGS sequence"/>
</dbReference>
<name>A0AAV3Y6B5_9GAST</name>
<accession>A0AAV3Y6B5</accession>
<dbReference type="AlphaFoldDB" id="A0AAV3Y6B5"/>
<evidence type="ECO:0000313" key="2">
    <source>
        <dbReference type="Proteomes" id="UP000735302"/>
    </source>
</evidence>
<comment type="caution">
    <text evidence="1">The sequence shown here is derived from an EMBL/GenBank/DDBJ whole genome shotgun (WGS) entry which is preliminary data.</text>
</comment>
<dbReference type="EMBL" id="BLXT01001037">
    <property type="protein sequence ID" value="GFN82790.1"/>
    <property type="molecule type" value="Genomic_DNA"/>
</dbReference>
<organism evidence="1 2">
    <name type="scientific">Plakobranchus ocellatus</name>
    <dbReference type="NCBI Taxonomy" id="259542"/>
    <lineage>
        <taxon>Eukaryota</taxon>
        <taxon>Metazoa</taxon>
        <taxon>Spiralia</taxon>
        <taxon>Lophotrochozoa</taxon>
        <taxon>Mollusca</taxon>
        <taxon>Gastropoda</taxon>
        <taxon>Heterobranchia</taxon>
        <taxon>Euthyneura</taxon>
        <taxon>Panpulmonata</taxon>
        <taxon>Sacoglossa</taxon>
        <taxon>Placobranchoidea</taxon>
        <taxon>Plakobranchidae</taxon>
        <taxon>Plakobranchus</taxon>
    </lineage>
</organism>
<sequence>MLKGTLLSLETEAETAKPLTNEEEMLSTYLIRRKLNTSGTKDTVRLKTKGQPLVLQRTTLPRKGSTTYSKIIFETYKSKTS</sequence>
<keyword evidence="2" id="KW-1185">Reference proteome</keyword>
<evidence type="ECO:0000313" key="1">
    <source>
        <dbReference type="EMBL" id="GFN82790.1"/>
    </source>
</evidence>
<protein>
    <submittedName>
        <fullName evidence="1">Uncharacterized protein</fullName>
    </submittedName>
</protein>
<reference evidence="1 2" key="1">
    <citation type="journal article" date="2021" name="Elife">
        <title>Chloroplast acquisition without the gene transfer in kleptoplastic sea slugs, Plakobranchus ocellatus.</title>
        <authorList>
            <person name="Maeda T."/>
            <person name="Takahashi S."/>
            <person name="Yoshida T."/>
            <person name="Shimamura S."/>
            <person name="Takaki Y."/>
            <person name="Nagai Y."/>
            <person name="Toyoda A."/>
            <person name="Suzuki Y."/>
            <person name="Arimoto A."/>
            <person name="Ishii H."/>
            <person name="Satoh N."/>
            <person name="Nishiyama T."/>
            <person name="Hasebe M."/>
            <person name="Maruyama T."/>
            <person name="Minagawa J."/>
            <person name="Obokata J."/>
            <person name="Shigenobu S."/>
        </authorList>
    </citation>
    <scope>NUCLEOTIDE SEQUENCE [LARGE SCALE GENOMIC DNA]</scope>
</reference>